<sequence length="251" mass="28141">MSTPQDPVLREMSIALRQASPKQALRFGGRNKRDTGRRIAMNVPKMLDSVQFYPRAPNPRVATSVCKVQVGVIEGDGGDGGDDDDDARSHSLLSFLGWLPKYRFLRSNDVLQTQESSIVYGALALRRLPSTPRILTLPSTRTSDATCFVIWYNILLKWTVGDTGSQSDELYLPGNLSRPRWSNTLILSPSALLVQRHSGITTRSLCTRPSKRTETERMKDGQYMLTRRVGENLDDISKLRVYVRPESLGCI</sequence>
<dbReference type="AlphaFoldDB" id="A0A2H3DJ70"/>
<name>A0A2H3DJ70_ARMGA</name>
<gene>
    <name evidence="1" type="ORF">ARMGADRAFT_1084630</name>
</gene>
<proteinExistence type="predicted"/>
<keyword evidence="2" id="KW-1185">Reference proteome</keyword>
<evidence type="ECO:0000313" key="1">
    <source>
        <dbReference type="EMBL" id="PBK88303.1"/>
    </source>
</evidence>
<reference evidence="2" key="1">
    <citation type="journal article" date="2017" name="Nat. Ecol. Evol.">
        <title>Genome expansion and lineage-specific genetic innovations in the forest pathogenic fungi Armillaria.</title>
        <authorList>
            <person name="Sipos G."/>
            <person name="Prasanna A.N."/>
            <person name="Walter M.C."/>
            <person name="O'Connor E."/>
            <person name="Balint B."/>
            <person name="Krizsan K."/>
            <person name="Kiss B."/>
            <person name="Hess J."/>
            <person name="Varga T."/>
            <person name="Slot J."/>
            <person name="Riley R."/>
            <person name="Boka B."/>
            <person name="Rigling D."/>
            <person name="Barry K."/>
            <person name="Lee J."/>
            <person name="Mihaltcheva S."/>
            <person name="LaButti K."/>
            <person name="Lipzen A."/>
            <person name="Waldron R."/>
            <person name="Moloney N.M."/>
            <person name="Sperisen C."/>
            <person name="Kredics L."/>
            <person name="Vagvoelgyi C."/>
            <person name="Patrignani A."/>
            <person name="Fitzpatrick D."/>
            <person name="Nagy I."/>
            <person name="Doyle S."/>
            <person name="Anderson J.B."/>
            <person name="Grigoriev I.V."/>
            <person name="Gueldener U."/>
            <person name="Muensterkoetter M."/>
            <person name="Nagy L.G."/>
        </authorList>
    </citation>
    <scope>NUCLEOTIDE SEQUENCE [LARGE SCALE GENOMIC DNA]</scope>
    <source>
        <strain evidence="2">Ar21-2</strain>
    </source>
</reference>
<dbReference type="EMBL" id="KZ293673">
    <property type="protein sequence ID" value="PBK88303.1"/>
    <property type="molecule type" value="Genomic_DNA"/>
</dbReference>
<organism evidence="1 2">
    <name type="scientific">Armillaria gallica</name>
    <name type="common">Bulbous honey fungus</name>
    <name type="synonym">Armillaria bulbosa</name>
    <dbReference type="NCBI Taxonomy" id="47427"/>
    <lineage>
        <taxon>Eukaryota</taxon>
        <taxon>Fungi</taxon>
        <taxon>Dikarya</taxon>
        <taxon>Basidiomycota</taxon>
        <taxon>Agaricomycotina</taxon>
        <taxon>Agaricomycetes</taxon>
        <taxon>Agaricomycetidae</taxon>
        <taxon>Agaricales</taxon>
        <taxon>Marasmiineae</taxon>
        <taxon>Physalacriaceae</taxon>
        <taxon>Armillaria</taxon>
    </lineage>
</organism>
<accession>A0A2H3DJ70</accession>
<dbReference type="InParanoid" id="A0A2H3DJ70"/>
<dbReference type="Proteomes" id="UP000217790">
    <property type="component" value="Unassembled WGS sequence"/>
</dbReference>
<protein>
    <submittedName>
        <fullName evidence="1">Uncharacterized protein</fullName>
    </submittedName>
</protein>
<evidence type="ECO:0000313" key="2">
    <source>
        <dbReference type="Proteomes" id="UP000217790"/>
    </source>
</evidence>